<name>A0A8I2YDZ7_9AGAM</name>
<evidence type="ECO:0000256" key="1">
    <source>
        <dbReference type="SAM" id="MobiDB-lite"/>
    </source>
</evidence>
<evidence type="ECO:0008006" key="4">
    <source>
        <dbReference type="Google" id="ProtNLM"/>
    </source>
</evidence>
<proteinExistence type="predicted"/>
<comment type="caution">
    <text evidence="2">The sequence shown here is derived from an EMBL/GenBank/DDBJ whole genome shotgun (WGS) entry which is preliminary data.</text>
</comment>
<organism evidence="2 3">
    <name type="scientific">Boletus reticuloceps</name>
    <dbReference type="NCBI Taxonomy" id="495285"/>
    <lineage>
        <taxon>Eukaryota</taxon>
        <taxon>Fungi</taxon>
        <taxon>Dikarya</taxon>
        <taxon>Basidiomycota</taxon>
        <taxon>Agaricomycotina</taxon>
        <taxon>Agaricomycetes</taxon>
        <taxon>Agaricomycetidae</taxon>
        <taxon>Boletales</taxon>
        <taxon>Boletineae</taxon>
        <taxon>Boletaceae</taxon>
        <taxon>Boletoideae</taxon>
        <taxon>Boletus</taxon>
    </lineage>
</organism>
<accession>A0A8I2YDZ7</accession>
<dbReference type="SUPFAM" id="SSF51197">
    <property type="entry name" value="Clavaminate synthase-like"/>
    <property type="match status" value="1"/>
</dbReference>
<sequence>MDEPLKPCVKYANCLFSANIPDVDGGPATLYVSGNGMRPPTPRVGDFWYDFSATTFNVYFSDGWVSFTLDDVESLVRHPNGNNAVASLTGRAIPYWMPTMTLGPGGKLEVEFDSIDALFTQFEATFDPKDFTVVRMPAAKSKSGEFVTIQDDMDDLERKIGEQGLEGGEDGRKKRSEYSQFSRSPRLIPALGSAFAGPSTPRDAKDPSRFVRSTQGFPEGIEKITFDASYEVYQPFAGKRSEEDLEALAVAGMARSASAERSGSEGCSSEPEAFRVSELIVELELDPVLRTPDDYDDDQVLRTWVDFTGRIQQLLAQSTSVVVRGWTPTLPLKFSKKFLAHQIGNLGQRCQWIEGIRFANRDEASDEKSYHEVTSLETFLDLADDPNVCGNFLDSKNVNPSPPSWMDPLLDSTTAWNQTMHLNFTKSKSKKKKCEVNAESNGPAVIRSGTWTSQGWRLLTHPGFVTFPHYDCCGVCTYVVGNDGAKVWAVIRPKRGACPNSVGGLSGILEAAAVVSSEGRFSDADVATVCLERGDTMFQPPVALHCVYTPVASVFTGGYFYNYETMHLTRAGLQMYFAKDDELTNDERPGFHRTLCRMLIALRYRTENTPGSIGKKSLISLLLIVLDWTEKKTNGRRRPNVTAGVEEEESADLVFARSAARRLLKWLNMTVQQAREFVEKSPYYLSGSERVEIPPPCSEDPVFPDMGDTM</sequence>
<protein>
    <recommendedName>
        <fullName evidence="4">JmjC domain-containing protein</fullName>
    </recommendedName>
</protein>
<dbReference type="AlphaFoldDB" id="A0A8I2YDZ7"/>
<gene>
    <name evidence="2" type="ORF">JVT61DRAFT_12230</name>
</gene>
<dbReference type="EMBL" id="JAGFBS010000054">
    <property type="protein sequence ID" value="KAG6370279.1"/>
    <property type="molecule type" value="Genomic_DNA"/>
</dbReference>
<evidence type="ECO:0000313" key="3">
    <source>
        <dbReference type="Proteomes" id="UP000683000"/>
    </source>
</evidence>
<dbReference type="OrthoDB" id="2685665at2759"/>
<dbReference type="Proteomes" id="UP000683000">
    <property type="component" value="Unassembled WGS sequence"/>
</dbReference>
<keyword evidence="3" id="KW-1185">Reference proteome</keyword>
<dbReference type="Gene3D" id="2.60.120.650">
    <property type="entry name" value="Cupin"/>
    <property type="match status" value="1"/>
</dbReference>
<evidence type="ECO:0000313" key="2">
    <source>
        <dbReference type="EMBL" id="KAG6370279.1"/>
    </source>
</evidence>
<reference evidence="2" key="1">
    <citation type="submission" date="2021-03" db="EMBL/GenBank/DDBJ databases">
        <title>Evolutionary innovations through gain and loss of genes in the ectomycorrhizal Boletales.</title>
        <authorList>
            <person name="Wu G."/>
            <person name="Miyauchi S."/>
            <person name="Morin E."/>
            <person name="Yang Z.-L."/>
            <person name="Xu J."/>
            <person name="Martin F.M."/>
        </authorList>
    </citation>
    <scope>NUCLEOTIDE SEQUENCE</scope>
    <source>
        <strain evidence="2">BR01</strain>
    </source>
</reference>
<feature type="region of interest" description="Disordered" evidence="1">
    <location>
        <begin position="162"/>
        <end position="213"/>
    </location>
</feature>